<reference evidence="3" key="1">
    <citation type="submission" date="2024-04" db="EMBL/GenBank/DDBJ databases">
        <authorList>
            <person name="Shaw F."/>
            <person name="Minotto A."/>
        </authorList>
    </citation>
    <scope>NUCLEOTIDE SEQUENCE [LARGE SCALE GENOMIC DNA]</scope>
</reference>
<evidence type="ECO:0000259" key="1">
    <source>
        <dbReference type="Pfam" id="PF12697"/>
    </source>
</evidence>
<name>A0ABP1DA56_9APHY</name>
<sequence>MSGSLFTQTHVLPAQTVDGHDIKVVVARYSKLAEPPAHGRILILIHAVSAHKEHWLPILNRLFAQDDLNISEAWSFDAPNHGGSLAYNKYLIDKPDVLNDLSAYGQCLLALLRSGLINLNGRELIPIGHSAGTNALVRCAMAYIRAGEPIPYKTAILIESVFLSEELGAKIVGRYKPAVKARKWRWGSRQEAEQFINNTQPWKKWHKEIRDIYVEYGMNHTVAGSELKCPSRVEAACYPNASVQAEALKNMPTFCENIKAHLILGTKNDFVPKEIRDPFVTFAESHMRSIRYVEGAGHMVVQEDPVGCAKAISDVLRSLSTSSYPPVQVAEAKL</sequence>
<keyword evidence="3" id="KW-1185">Reference proteome</keyword>
<evidence type="ECO:0000313" key="2">
    <source>
        <dbReference type="EMBL" id="CAL1703584.1"/>
    </source>
</evidence>
<dbReference type="InterPro" id="IPR000073">
    <property type="entry name" value="AB_hydrolase_1"/>
</dbReference>
<dbReference type="InterPro" id="IPR029058">
    <property type="entry name" value="AB_hydrolase_fold"/>
</dbReference>
<dbReference type="Proteomes" id="UP001497453">
    <property type="component" value="Chromosome 3"/>
</dbReference>
<feature type="domain" description="AB hydrolase-1" evidence="1">
    <location>
        <begin position="42"/>
        <end position="310"/>
    </location>
</feature>
<dbReference type="Gene3D" id="3.40.50.1820">
    <property type="entry name" value="alpha/beta hydrolase"/>
    <property type="match status" value="1"/>
</dbReference>
<dbReference type="Pfam" id="PF12697">
    <property type="entry name" value="Abhydrolase_6"/>
    <property type="match status" value="1"/>
</dbReference>
<dbReference type="EMBL" id="OZ037946">
    <property type="protein sequence ID" value="CAL1703584.1"/>
    <property type="molecule type" value="Genomic_DNA"/>
</dbReference>
<organism evidence="2 3">
    <name type="scientific">Somion occarium</name>
    <dbReference type="NCBI Taxonomy" id="3059160"/>
    <lineage>
        <taxon>Eukaryota</taxon>
        <taxon>Fungi</taxon>
        <taxon>Dikarya</taxon>
        <taxon>Basidiomycota</taxon>
        <taxon>Agaricomycotina</taxon>
        <taxon>Agaricomycetes</taxon>
        <taxon>Polyporales</taxon>
        <taxon>Cerrenaceae</taxon>
        <taxon>Somion</taxon>
    </lineage>
</organism>
<evidence type="ECO:0000313" key="3">
    <source>
        <dbReference type="Proteomes" id="UP001497453"/>
    </source>
</evidence>
<protein>
    <recommendedName>
        <fullName evidence="1">AB hydrolase-1 domain-containing protein</fullName>
    </recommendedName>
</protein>
<proteinExistence type="predicted"/>
<dbReference type="SUPFAM" id="SSF53474">
    <property type="entry name" value="alpha/beta-Hydrolases"/>
    <property type="match status" value="1"/>
</dbReference>
<gene>
    <name evidence="2" type="ORF">GFSPODELE1_LOCUS4642</name>
</gene>
<accession>A0ABP1DA56</accession>